<evidence type="ECO:0000313" key="1">
    <source>
        <dbReference type="EMBL" id="URZ12185.1"/>
    </source>
</evidence>
<name>A0A1S8MHX4_9CLOT</name>
<reference evidence="1 2" key="1">
    <citation type="submission" date="2022-04" db="EMBL/GenBank/DDBJ databases">
        <title>Genome sequence of C. roseum typestrain.</title>
        <authorList>
            <person name="Poehlein A."/>
            <person name="Schoch T."/>
            <person name="Duerre P."/>
            <person name="Daniel R."/>
        </authorList>
    </citation>
    <scope>NUCLEOTIDE SEQUENCE [LARGE SCALE GENOMIC DNA]</scope>
    <source>
        <strain evidence="1 2">DSM 7320</strain>
    </source>
</reference>
<accession>A0A1S8MHX4</accession>
<dbReference type="AlphaFoldDB" id="A0A1S8MHX4"/>
<dbReference type="Pfam" id="PF00364">
    <property type="entry name" value="Biotin_lipoyl"/>
    <property type="match status" value="1"/>
</dbReference>
<dbReference type="KEGG" id="crw:CROST_029020"/>
<protein>
    <submittedName>
        <fullName evidence="1">Uncharacterized protein</fullName>
    </submittedName>
</protein>
<organism evidence="1 2">
    <name type="scientific">Clostridium felsineum</name>
    <dbReference type="NCBI Taxonomy" id="36839"/>
    <lineage>
        <taxon>Bacteria</taxon>
        <taxon>Bacillati</taxon>
        <taxon>Bacillota</taxon>
        <taxon>Clostridia</taxon>
        <taxon>Eubacteriales</taxon>
        <taxon>Clostridiaceae</taxon>
        <taxon>Clostridium</taxon>
    </lineage>
</organism>
<dbReference type="InterPro" id="IPR011053">
    <property type="entry name" value="Single_hybrid_motif"/>
</dbReference>
<dbReference type="RefSeq" id="WP_077831994.1">
    <property type="nucleotide sequence ID" value="NZ_CP096983.1"/>
</dbReference>
<proteinExistence type="predicted"/>
<sequence length="140" mass="15976">MTMKEKEILKLINQMTKSNISYIELKSPTLSLKMQQKNFHSEKSDNIIFNNEICCTKEDDNIVQIKSLYVGIVNIFNIKTDNIYAKLGSKVLQGQTLCNINYLNLSINISSSVDGILSKSFINDKDLVEYGQILFEITKD</sequence>
<keyword evidence="2" id="KW-1185">Reference proteome</keyword>
<dbReference type="STRING" id="84029.CROST_19180"/>
<dbReference type="EMBL" id="CP096983">
    <property type="protein sequence ID" value="URZ12185.1"/>
    <property type="molecule type" value="Genomic_DNA"/>
</dbReference>
<dbReference type="InterPro" id="IPR000089">
    <property type="entry name" value="Biotin_lipoyl"/>
</dbReference>
<dbReference type="Gene3D" id="2.40.50.100">
    <property type="match status" value="1"/>
</dbReference>
<gene>
    <name evidence="1" type="ORF">CROST_029020</name>
</gene>
<dbReference type="Proteomes" id="UP000190951">
    <property type="component" value="Chromosome"/>
</dbReference>
<evidence type="ECO:0000313" key="2">
    <source>
        <dbReference type="Proteomes" id="UP000190951"/>
    </source>
</evidence>
<dbReference type="SUPFAM" id="SSF51230">
    <property type="entry name" value="Single hybrid motif"/>
    <property type="match status" value="1"/>
</dbReference>